<sequence>MLKDTQLKAYKSNTILDFGQYKGLKLKEVISDDLEYISDSIENENHFCVEYELLMQIEDSISQWTFIANMYKLSLIEQYKKPENKRNIELITTLYSNIYLGICYEKTDDDIEF</sequence>
<dbReference type="Pfam" id="PF20600">
    <property type="entry name" value="ExoX-like_C"/>
    <property type="match status" value="1"/>
</dbReference>
<evidence type="ECO:0000313" key="2">
    <source>
        <dbReference type="EMBL" id="TFD97335.1"/>
    </source>
</evidence>
<reference evidence="2 3" key="1">
    <citation type="submission" date="2019-03" db="EMBL/GenBank/DDBJ databases">
        <title>San Antonio Military Medical Center submission to MRSN (WRAIR), pending publication.</title>
        <authorList>
            <person name="Blyth D.M."/>
            <person name="Mccarthy S.L."/>
            <person name="Schall S.E."/>
            <person name="Stam J.A."/>
            <person name="Ong A.C."/>
            <person name="Mcgann P.T."/>
        </authorList>
    </citation>
    <scope>NUCLEOTIDE SEQUENCE [LARGE SCALE GENOMIC DNA]</scope>
    <source>
        <strain evidence="2 3">MRSN571793</strain>
    </source>
</reference>
<dbReference type="EMBL" id="SOML01000003">
    <property type="protein sequence ID" value="TFD97335.1"/>
    <property type="molecule type" value="Genomic_DNA"/>
</dbReference>
<dbReference type="InterPro" id="IPR046768">
    <property type="entry name" value="ExoX-like_C"/>
</dbReference>
<protein>
    <recommendedName>
        <fullName evidence="1">Exodeoxyribonuclease X-like C-terminal domain-containing protein</fullName>
    </recommendedName>
</protein>
<organism evidence="2 3">
    <name type="scientific">Dysgonomonas capnocytophagoides</name>
    <dbReference type="NCBI Taxonomy" id="45254"/>
    <lineage>
        <taxon>Bacteria</taxon>
        <taxon>Pseudomonadati</taxon>
        <taxon>Bacteroidota</taxon>
        <taxon>Bacteroidia</taxon>
        <taxon>Bacteroidales</taxon>
        <taxon>Dysgonomonadaceae</taxon>
        <taxon>Dysgonomonas</taxon>
    </lineage>
</organism>
<accession>A0A4Y8L3U7</accession>
<dbReference type="Proteomes" id="UP000297861">
    <property type="component" value="Unassembled WGS sequence"/>
</dbReference>
<gene>
    <name evidence="2" type="ORF">E2605_06615</name>
</gene>
<dbReference type="OrthoDB" id="9777252at2"/>
<keyword evidence="3" id="KW-1185">Reference proteome</keyword>
<name>A0A4Y8L3U7_9BACT</name>
<dbReference type="RefSeq" id="WP_134435885.1">
    <property type="nucleotide sequence ID" value="NZ_SOML01000003.1"/>
</dbReference>
<proteinExistence type="predicted"/>
<dbReference type="AlphaFoldDB" id="A0A4Y8L3U7"/>
<comment type="caution">
    <text evidence="2">The sequence shown here is derived from an EMBL/GenBank/DDBJ whole genome shotgun (WGS) entry which is preliminary data.</text>
</comment>
<feature type="domain" description="Exodeoxyribonuclease X-like C-terminal" evidence="1">
    <location>
        <begin position="16"/>
        <end position="45"/>
    </location>
</feature>
<evidence type="ECO:0000313" key="3">
    <source>
        <dbReference type="Proteomes" id="UP000297861"/>
    </source>
</evidence>
<evidence type="ECO:0000259" key="1">
    <source>
        <dbReference type="Pfam" id="PF20600"/>
    </source>
</evidence>